<dbReference type="EMBL" id="QKZK01000009">
    <property type="protein sequence ID" value="PZX17411.1"/>
    <property type="molecule type" value="Genomic_DNA"/>
</dbReference>
<sequence length="238" mass="26781">MTKKQLSLALAFILIPLFSPAQDSTKVSFDGGFDMVSRYIWRGLQFSDSPNLQPYATFSYGGLSLMGWASYATGKNYAEIDLYLSYSTKGLTLSINDYYNEDETNLSATNWTEWRKDYTGHLVEACLTYTTPSDKHPITITASTFIFGYDRDDEGQQLYSTYFEAAYPFIINDYNLSAFAGATLTDNGFYASNTGFVNVGIQAEKDIRITEQFSVPLNLSIVHNPQNDDSFFVVKLSF</sequence>
<name>A0A2W7NAT8_9BACT</name>
<keyword evidence="3" id="KW-1185">Reference proteome</keyword>
<gene>
    <name evidence="2" type="ORF">LX69_01460</name>
</gene>
<protein>
    <submittedName>
        <fullName evidence="2">Uncharacterized protein</fullName>
    </submittedName>
</protein>
<accession>A0A2W7NAT8</accession>
<feature type="signal peptide" evidence="1">
    <location>
        <begin position="1"/>
        <end position="21"/>
    </location>
</feature>
<keyword evidence="1" id="KW-0732">Signal</keyword>
<dbReference type="OrthoDB" id="1065092at2"/>
<dbReference type="Proteomes" id="UP000249239">
    <property type="component" value="Unassembled WGS sequence"/>
</dbReference>
<feature type="chain" id="PRO_5016073847" evidence="1">
    <location>
        <begin position="22"/>
        <end position="238"/>
    </location>
</feature>
<evidence type="ECO:0000256" key="1">
    <source>
        <dbReference type="SAM" id="SignalP"/>
    </source>
</evidence>
<evidence type="ECO:0000313" key="3">
    <source>
        <dbReference type="Proteomes" id="UP000249239"/>
    </source>
</evidence>
<dbReference type="AlphaFoldDB" id="A0A2W7NAT8"/>
<evidence type="ECO:0000313" key="2">
    <source>
        <dbReference type="EMBL" id="PZX17411.1"/>
    </source>
</evidence>
<reference evidence="2 3" key="1">
    <citation type="submission" date="2018-06" db="EMBL/GenBank/DDBJ databases">
        <title>Genomic Encyclopedia of Archaeal and Bacterial Type Strains, Phase II (KMG-II): from individual species to whole genera.</title>
        <authorList>
            <person name="Goeker M."/>
        </authorList>
    </citation>
    <scope>NUCLEOTIDE SEQUENCE [LARGE SCALE GENOMIC DNA]</scope>
    <source>
        <strain evidence="2 3">DSM 6779</strain>
    </source>
</reference>
<proteinExistence type="predicted"/>
<comment type="caution">
    <text evidence="2">The sequence shown here is derived from an EMBL/GenBank/DDBJ whole genome shotgun (WGS) entry which is preliminary data.</text>
</comment>
<dbReference type="RefSeq" id="WP_111445138.1">
    <property type="nucleotide sequence ID" value="NZ_QKZK01000009.1"/>
</dbReference>
<organism evidence="2 3">
    <name type="scientific">Breznakibacter xylanolyticus</name>
    <dbReference type="NCBI Taxonomy" id="990"/>
    <lineage>
        <taxon>Bacteria</taxon>
        <taxon>Pseudomonadati</taxon>
        <taxon>Bacteroidota</taxon>
        <taxon>Bacteroidia</taxon>
        <taxon>Marinilabiliales</taxon>
        <taxon>Marinilabiliaceae</taxon>
        <taxon>Breznakibacter</taxon>
    </lineage>
</organism>